<keyword evidence="2" id="KW-1133">Transmembrane helix</keyword>
<dbReference type="RefSeq" id="WP_119933066.1">
    <property type="nucleotide sequence ID" value="NZ_JAAVUN010000016.1"/>
</dbReference>
<evidence type="ECO:0000313" key="3">
    <source>
        <dbReference type="EMBL" id="NKE10081.1"/>
    </source>
</evidence>
<keyword evidence="2" id="KW-0812">Transmembrane</keyword>
<feature type="transmembrane region" description="Helical" evidence="2">
    <location>
        <begin position="80"/>
        <end position="103"/>
    </location>
</feature>
<organism evidence="3 4">
    <name type="scientific">Kocuria subflava</name>
    <dbReference type="NCBI Taxonomy" id="1736139"/>
    <lineage>
        <taxon>Bacteria</taxon>
        <taxon>Bacillati</taxon>
        <taxon>Actinomycetota</taxon>
        <taxon>Actinomycetes</taxon>
        <taxon>Micrococcales</taxon>
        <taxon>Micrococcaceae</taxon>
        <taxon>Kocuria</taxon>
    </lineage>
</organism>
<name>A0A846U5N4_9MICC</name>
<dbReference type="EMBL" id="JAAVUN010000016">
    <property type="protein sequence ID" value="NKE10081.1"/>
    <property type="molecule type" value="Genomic_DNA"/>
</dbReference>
<feature type="region of interest" description="Disordered" evidence="1">
    <location>
        <begin position="1"/>
        <end position="30"/>
    </location>
</feature>
<gene>
    <name evidence="3" type="ORF">GTW58_09080</name>
</gene>
<dbReference type="Proteomes" id="UP000521379">
    <property type="component" value="Unassembled WGS sequence"/>
</dbReference>
<feature type="transmembrane region" description="Helical" evidence="2">
    <location>
        <begin position="37"/>
        <end position="56"/>
    </location>
</feature>
<evidence type="ECO:0000313" key="4">
    <source>
        <dbReference type="Proteomes" id="UP000521379"/>
    </source>
</evidence>
<accession>A0A846U5N4</accession>
<protein>
    <submittedName>
        <fullName evidence="3">Uncharacterized protein</fullName>
    </submittedName>
</protein>
<keyword evidence="4" id="KW-1185">Reference proteome</keyword>
<keyword evidence="2" id="KW-0472">Membrane</keyword>
<reference evidence="3 4" key="1">
    <citation type="submission" date="2020-02" db="EMBL/GenBank/DDBJ databases">
        <authorList>
            <person name="Sun Q."/>
        </authorList>
    </citation>
    <scope>NUCLEOTIDE SEQUENCE [LARGE SCALE GENOMIC DNA]</scope>
    <source>
        <strain evidence="3 4">YIM 13062</strain>
    </source>
</reference>
<comment type="caution">
    <text evidence="3">The sequence shown here is derived from an EMBL/GenBank/DDBJ whole genome shotgun (WGS) entry which is preliminary data.</text>
</comment>
<evidence type="ECO:0000256" key="1">
    <source>
        <dbReference type="SAM" id="MobiDB-lite"/>
    </source>
</evidence>
<proteinExistence type="predicted"/>
<sequence>MSASPSNDSHSVSAGHLSDPDTVEPEREHKRARRHRLAGAMFGVGIVLLFVASWAFPEGLIHVARATAGEYATPMSTRGWVTAILGPIALVVSGALLVVGFWMRQRNKEAVSYEDRALDHAWGDETFTDYNPQDYR</sequence>
<dbReference type="AlphaFoldDB" id="A0A846U5N4"/>
<evidence type="ECO:0000256" key="2">
    <source>
        <dbReference type="SAM" id="Phobius"/>
    </source>
</evidence>
<feature type="compositionally biased region" description="Polar residues" evidence="1">
    <location>
        <begin position="1"/>
        <end position="12"/>
    </location>
</feature>